<feature type="region of interest" description="Disordered" evidence="1">
    <location>
        <begin position="134"/>
        <end position="318"/>
    </location>
</feature>
<feature type="compositionally biased region" description="Basic residues" evidence="1">
    <location>
        <begin position="164"/>
        <end position="174"/>
    </location>
</feature>
<evidence type="ECO:0000313" key="2">
    <source>
        <dbReference type="EMBL" id="NYI91631.1"/>
    </source>
</evidence>
<organism evidence="2 3">
    <name type="scientific">Amycolatopsis endophytica</name>
    <dbReference type="NCBI Taxonomy" id="860233"/>
    <lineage>
        <taxon>Bacteria</taxon>
        <taxon>Bacillati</taxon>
        <taxon>Actinomycetota</taxon>
        <taxon>Actinomycetes</taxon>
        <taxon>Pseudonocardiales</taxon>
        <taxon>Pseudonocardiaceae</taxon>
        <taxon>Amycolatopsis</taxon>
    </lineage>
</organism>
<feature type="compositionally biased region" description="Basic and acidic residues" evidence="1">
    <location>
        <begin position="235"/>
        <end position="266"/>
    </location>
</feature>
<reference evidence="2 3" key="1">
    <citation type="submission" date="2020-07" db="EMBL/GenBank/DDBJ databases">
        <title>Sequencing the genomes of 1000 actinobacteria strains.</title>
        <authorList>
            <person name="Klenk H.-P."/>
        </authorList>
    </citation>
    <scope>NUCLEOTIDE SEQUENCE [LARGE SCALE GENOMIC DNA]</scope>
    <source>
        <strain evidence="2 3">DSM 104006</strain>
    </source>
</reference>
<dbReference type="EMBL" id="JACCFK010000001">
    <property type="protein sequence ID" value="NYI91631.1"/>
    <property type="molecule type" value="Genomic_DNA"/>
</dbReference>
<dbReference type="AlphaFoldDB" id="A0A853BAC0"/>
<gene>
    <name evidence="2" type="ORF">HNR02_004954</name>
</gene>
<evidence type="ECO:0000256" key="1">
    <source>
        <dbReference type="SAM" id="MobiDB-lite"/>
    </source>
</evidence>
<protein>
    <submittedName>
        <fullName evidence="2">Uncharacterized protein</fullName>
    </submittedName>
</protein>
<keyword evidence="3" id="KW-1185">Reference proteome</keyword>
<feature type="compositionally biased region" description="Polar residues" evidence="1">
    <location>
        <begin position="28"/>
        <end position="37"/>
    </location>
</feature>
<proteinExistence type="predicted"/>
<feature type="compositionally biased region" description="Basic and acidic residues" evidence="1">
    <location>
        <begin position="46"/>
        <end position="70"/>
    </location>
</feature>
<sequence length="318" mass="34165">MRRAPRRSADSRGRPARSRRRGPESWSPARTGSTSLPETPRAAASWRRDDPGAGTDRDRVPAAVGREDRQSGPPHLRHPEDVGVGQRPDGVHRRGLEDGEQAGADVVDDAVEPAEAGRIESKVPGCGLAEFRGAAFHPAGPRPPRTRARGVPPAYPGRAGGSRRWCRPVARRGRGVPPVRRGTSVRCPRNHTAPADDPPSRGTAIGEARTNTEDTTTPPRRPDGDCFTIGGSGPAHREPCAGRPAAERTEHLGHAGHADQTGREGRTGPCGTRPPAPLLGSRTAWSRRCPARDTLTRSVRVPGIGRHPCLRKERTHRP</sequence>
<comment type="caution">
    <text evidence="2">The sequence shown here is derived from an EMBL/GenBank/DDBJ whole genome shotgun (WGS) entry which is preliminary data.</text>
</comment>
<feature type="region of interest" description="Disordered" evidence="1">
    <location>
        <begin position="1"/>
        <end position="106"/>
    </location>
</feature>
<dbReference type="Proteomes" id="UP000549616">
    <property type="component" value="Unassembled WGS sequence"/>
</dbReference>
<accession>A0A853BAC0</accession>
<evidence type="ECO:0000313" key="3">
    <source>
        <dbReference type="Proteomes" id="UP000549616"/>
    </source>
</evidence>
<name>A0A853BAC0_9PSEU</name>